<dbReference type="EMBL" id="JQFK01001878">
    <property type="protein sequence ID" value="KGK33017.1"/>
    <property type="molecule type" value="Genomic_DNA"/>
</dbReference>
<accession>A0A099NM39</accession>
<dbReference type="HOGENOM" id="CLU_3432024_0_0_1"/>
<dbReference type="Proteomes" id="UP000029867">
    <property type="component" value="Unassembled WGS sequence"/>
</dbReference>
<reference evidence="2" key="1">
    <citation type="journal article" date="2014" name="Microb. Cell Fact.">
        <title>Exploiting Issatchenkia orientalis SD108 for succinic acid production.</title>
        <authorList>
            <person name="Xiao H."/>
            <person name="Shao Z."/>
            <person name="Jiang Y."/>
            <person name="Dole S."/>
            <person name="Zhao H."/>
        </authorList>
    </citation>
    <scope>NUCLEOTIDE SEQUENCE [LARGE SCALE GENOMIC DNA]</scope>
    <source>
        <strain evidence="2">SD108</strain>
    </source>
</reference>
<evidence type="ECO:0000313" key="1">
    <source>
        <dbReference type="EMBL" id="KGK33017.1"/>
    </source>
</evidence>
<proteinExistence type="predicted"/>
<comment type="caution">
    <text evidence="1">The sequence shown here is derived from an EMBL/GenBank/DDBJ whole genome shotgun (WGS) entry which is preliminary data.</text>
</comment>
<organism evidence="1 2">
    <name type="scientific">Pichia kudriavzevii</name>
    <name type="common">Yeast</name>
    <name type="synonym">Issatchenkia orientalis</name>
    <dbReference type="NCBI Taxonomy" id="4909"/>
    <lineage>
        <taxon>Eukaryota</taxon>
        <taxon>Fungi</taxon>
        <taxon>Dikarya</taxon>
        <taxon>Ascomycota</taxon>
        <taxon>Saccharomycotina</taxon>
        <taxon>Pichiomycetes</taxon>
        <taxon>Pichiales</taxon>
        <taxon>Pichiaceae</taxon>
        <taxon>Pichia</taxon>
    </lineage>
</organism>
<gene>
    <name evidence="1" type="ORF">JL09_g6626</name>
</gene>
<dbReference type="AlphaFoldDB" id="A0A099NM39"/>
<protein>
    <submittedName>
        <fullName evidence="1">Uncharacterized protein</fullName>
    </submittedName>
</protein>
<evidence type="ECO:0000313" key="2">
    <source>
        <dbReference type="Proteomes" id="UP000029867"/>
    </source>
</evidence>
<sequence length="17" mass="1929">MHKTGFEPAHSYEIKGP</sequence>
<name>A0A099NM39_PICKU</name>